<dbReference type="SUPFAM" id="SSF52743">
    <property type="entry name" value="Subtilisin-like"/>
    <property type="match status" value="1"/>
</dbReference>
<dbReference type="InterPro" id="IPR022409">
    <property type="entry name" value="PKD/Chitinase_dom"/>
</dbReference>
<dbReference type="PROSITE" id="PS00138">
    <property type="entry name" value="SUBTILASE_SER"/>
    <property type="match status" value="1"/>
</dbReference>
<keyword evidence="4 8" id="KW-0378">Hydrolase</keyword>
<name>A1S942_SHEAM</name>
<evidence type="ECO:0000256" key="3">
    <source>
        <dbReference type="ARBA" id="ARBA00022729"/>
    </source>
</evidence>
<keyword evidence="5 8" id="KW-0720">Serine protease</keyword>
<keyword evidence="2 8" id="KW-0645">Protease</keyword>
<dbReference type="NCBIfam" id="TIGR03501">
    <property type="entry name" value="GlyGly_CTERM"/>
    <property type="match status" value="1"/>
</dbReference>
<dbReference type="InterPro" id="IPR034197">
    <property type="entry name" value="Peptidases_S8_3"/>
</dbReference>
<dbReference type="CDD" id="cd02120">
    <property type="entry name" value="PA_subtilisin_like"/>
    <property type="match status" value="1"/>
</dbReference>
<evidence type="ECO:0000256" key="1">
    <source>
        <dbReference type="ARBA" id="ARBA00022525"/>
    </source>
</evidence>
<dbReference type="PROSITE" id="PS00136">
    <property type="entry name" value="SUBTILASE_ASP"/>
    <property type="match status" value="1"/>
</dbReference>
<dbReference type="eggNOG" id="COG1404">
    <property type="taxonomic scope" value="Bacteria"/>
</dbReference>
<feature type="chain" id="PRO_5002636882" evidence="10">
    <location>
        <begin position="23"/>
        <end position="1739"/>
    </location>
</feature>
<feature type="active site" description="Charge relay system" evidence="7 8">
    <location>
        <position position="329"/>
    </location>
</feature>
<dbReference type="Pfam" id="PF02225">
    <property type="entry name" value="PA"/>
    <property type="match status" value="1"/>
</dbReference>
<dbReference type="RefSeq" id="WP_011760804.1">
    <property type="nucleotide sequence ID" value="NC_008700.1"/>
</dbReference>
<keyword evidence="13" id="KW-1185">Reference proteome</keyword>
<feature type="active site" description="Charge relay system" evidence="7 8">
    <location>
        <position position="240"/>
    </location>
</feature>
<feature type="signal peptide" evidence="10">
    <location>
        <begin position="1"/>
        <end position="22"/>
    </location>
</feature>
<organism evidence="12 13">
    <name type="scientific">Shewanella amazonensis (strain ATCC BAA-1098 / SB2B)</name>
    <dbReference type="NCBI Taxonomy" id="326297"/>
    <lineage>
        <taxon>Bacteria</taxon>
        <taxon>Pseudomonadati</taxon>
        <taxon>Pseudomonadota</taxon>
        <taxon>Gammaproteobacteria</taxon>
        <taxon>Alteromonadales</taxon>
        <taxon>Shewanellaceae</taxon>
        <taxon>Shewanella</taxon>
    </lineage>
</organism>
<protein>
    <submittedName>
        <fullName evidence="12">Serine protease, subtilase family</fullName>
    </submittedName>
</protein>
<keyword evidence="6" id="KW-0325">Glycoprotein</keyword>
<dbReference type="GO" id="GO:0004252">
    <property type="term" value="F:serine-type endopeptidase activity"/>
    <property type="evidence" value="ECO:0007669"/>
    <property type="project" value="UniProtKB-UniRule"/>
</dbReference>
<evidence type="ECO:0000256" key="6">
    <source>
        <dbReference type="ARBA" id="ARBA00023180"/>
    </source>
</evidence>
<evidence type="ECO:0000256" key="7">
    <source>
        <dbReference type="PIRSR" id="PIRSR615500-1"/>
    </source>
</evidence>
<dbReference type="GO" id="GO:0006508">
    <property type="term" value="P:proteolysis"/>
    <property type="evidence" value="ECO:0007669"/>
    <property type="project" value="UniProtKB-KW"/>
</dbReference>
<dbReference type="InterPro" id="IPR017311">
    <property type="entry name" value="Sama-2696"/>
</dbReference>
<dbReference type="InterPro" id="IPR000209">
    <property type="entry name" value="Peptidase_S8/S53_dom"/>
</dbReference>
<dbReference type="InterPro" id="IPR035986">
    <property type="entry name" value="PKD_dom_sf"/>
</dbReference>
<evidence type="ECO:0000313" key="12">
    <source>
        <dbReference type="EMBL" id="ABM00899.1"/>
    </source>
</evidence>
<dbReference type="EMBL" id="CP000507">
    <property type="protein sequence ID" value="ABM00899.1"/>
    <property type="molecule type" value="Genomic_DNA"/>
</dbReference>
<dbReference type="KEGG" id="saz:Sama_2696"/>
<dbReference type="OrthoDB" id="614750at2"/>
<dbReference type="InterPro" id="IPR020008">
    <property type="entry name" value="GlyGly_CTERM"/>
</dbReference>
<evidence type="ECO:0000256" key="9">
    <source>
        <dbReference type="RuleBase" id="RU003355"/>
    </source>
</evidence>
<accession>A1S942</accession>
<evidence type="ECO:0000256" key="10">
    <source>
        <dbReference type="SAM" id="SignalP"/>
    </source>
</evidence>
<evidence type="ECO:0000259" key="11">
    <source>
        <dbReference type="SMART" id="SM00089"/>
    </source>
</evidence>
<dbReference type="Gene3D" id="3.50.30.30">
    <property type="match status" value="1"/>
</dbReference>
<evidence type="ECO:0000256" key="4">
    <source>
        <dbReference type="ARBA" id="ARBA00022801"/>
    </source>
</evidence>
<dbReference type="Gene3D" id="2.60.120.380">
    <property type="match status" value="1"/>
</dbReference>
<dbReference type="SUPFAM" id="SSF52025">
    <property type="entry name" value="PA domain"/>
    <property type="match status" value="1"/>
</dbReference>
<dbReference type="PROSITE" id="PS51892">
    <property type="entry name" value="SUBTILASE"/>
    <property type="match status" value="1"/>
</dbReference>
<gene>
    <name evidence="12" type="ordered locus">Sama_2696</name>
</gene>
<dbReference type="InterPro" id="IPR013783">
    <property type="entry name" value="Ig-like_fold"/>
</dbReference>
<evidence type="ECO:0000256" key="2">
    <source>
        <dbReference type="ARBA" id="ARBA00022670"/>
    </source>
</evidence>
<dbReference type="CDD" id="cd00146">
    <property type="entry name" value="PKD"/>
    <property type="match status" value="1"/>
</dbReference>
<dbReference type="SMART" id="SM00089">
    <property type="entry name" value="PKD"/>
    <property type="match status" value="1"/>
</dbReference>
<evidence type="ECO:0000313" key="13">
    <source>
        <dbReference type="Proteomes" id="UP000009175"/>
    </source>
</evidence>
<dbReference type="SUPFAM" id="SSF49299">
    <property type="entry name" value="PKD domain"/>
    <property type="match status" value="1"/>
</dbReference>
<dbReference type="Gene3D" id="2.60.40.10">
    <property type="entry name" value="Immunoglobulins"/>
    <property type="match status" value="1"/>
</dbReference>
<dbReference type="PRINTS" id="PR00723">
    <property type="entry name" value="SUBTILISIN"/>
</dbReference>
<feature type="active site" description="Charge relay system" evidence="7 8">
    <location>
        <position position="687"/>
    </location>
</feature>
<dbReference type="InterPro" id="IPR046450">
    <property type="entry name" value="PA_dom_sf"/>
</dbReference>
<dbReference type="STRING" id="326297.Sama_2696"/>
<sequence>MKLKSITLATMAALYASGMAAASTDITPVAGINALKQVQLPSVEEQQRTQVNKVEAYSSRVKTNSGKNVQLQRATAADKFKPEEGVSGEQVYIIELYGNTVQDSFAGSRALTQSSQPFGLASVTGLKGEALKSPEAASIERAILEKQDSILSEASSVVGRSLETPLRFTKAINGFTTKMTQDEAMRLASMGAVKSISRRQILELQTDVGPGIIGADKVWTGNTASMMPYMGEGVVVGVIDTGINTDHPSFAPTGDDGYTVENPLGSGNYLGDCAKAEFADRCNDKLIGVFSYEEITDQYSADEFQDPNKPWYDPAVEIRPRFGEDYNGHGSHTASTAAGNVKKNVPFVVPEGAMGDGVPTGYEFPQVSGVAPHANVVAFQVCYSADFVPYAGCASDAIVAAIEDAIDAGVDVINFSIGSPMGSEPWSAPTQKAFLNAHEAGIMVAAAAGNTGTNGSMEIFGYIDNTSPWILTVAASTTGRTLNVEGKTMTGFSGGDTTPPATLMGGSISGEVTGHLVLAEDFGDKLCAQPFPEGTFAADDIVICERGEVPRVAKADNVKAGGAGGFVLYNTNFSSSNPEGKIFDDIYSLPGIHLSARDWTYKLKPWLLSGTDHMATITASEMVRNVDPTQQDILAEFSSRGPAPYNPEHLVPSVTAPGVNIFAANADDQPFTSAPAASDWTIMSGTSMASPHTAGAMALVRDAHPDWTPQQVQSALQMTAEQVVTYKPYSWAQNFLDAGIYRAGSGRINVANAINAGLLMNETAANFRAADPSNGGMPTRLNLPELVNLNCKAPCSWVREVTATEDGTWAISTETDEYSVRLKAMPETFTLKAGETQSVVITADIVDSQSHNGSAEQEVHARVFLSSNNPEVPQIYWPVVFKYDEGSLPSAINLEMNRGSGKHVLSNIMLPQLNDATFTAATPVKGDKQLVTLQQNENNVGGFGNRRVVNDDDFLYMVDVPANSARIVVEVLGLKDSTAPIDLYPMWGGDADIYVGIDLNNDGVPQWEEEAICYSATFGNDEFCNIDNPEAGNYWVVIDNYRGPSYVDRPTDTFEIATAVVSKDAASNLSVTGPSVTDGINPSELTLNWELPESVEGDVYYSALMVGTDANNIANVDTVATRLYRGANEFTIKGSQTQALADQRVSVTLHLKENLDGYDRDFSLDVQIPDNLYLVEDSLKVSRAAAGELAITDSGFSLVGTQESTLHAAPEYKITTSKDDAMCRLPNLGQGEDSKYLDLRQFGFPTQLGGGYQDVFEFDLRSVWGKDGRISLFNNFQYEKTPIVRINPIGYLQLDELPDFFGDNQDLNQPSFPYLPIAPLWRGVHYTDNGLDWGRQYAPLQPNAYSDKDNKGISLAYTAAGMMIVEWDNAYMADASWDYVNKKIVYTSRGDSVDFEVLLNSNYGFGDGEYEMYFAYDNLNWGPTDGFSTIGLKGFVGPRDPYGPTNGPIGAQYLFGDARDKIEDEMVICYDYAGPESSQFDVTFDVLVKTNAAGQPQDIVATLNGTDVEQSELSYSINVPSNLKIGAIKDYTISEDSSLEDVMVAYSDSNTVPNVIKVTGEHITAVVNGNEPGATFDLVPEADFFGQTEVTVTVSDANNPGDAVSTSFILTVTPEADAPVAKVSDTNLTITEGDTLTLDASASMDPDGDSLTFTWEGDGNIADSAAAVTQVTGLATGNHTFTVTVSDGDETASAEVAVKVVAKASPAEPAAPADKDGGGALGWLALLLMPLAALRRRSR</sequence>
<dbReference type="eggNOG" id="COG3291">
    <property type="taxonomic scope" value="Bacteria"/>
</dbReference>
<dbReference type="InterPro" id="IPR036852">
    <property type="entry name" value="Peptidase_S8/S53_dom_sf"/>
</dbReference>
<dbReference type="InterPro" id="IPR045051">
    <property type="entry name" value="SBT"/>
</dbReference>
<feature type="domain" description="PKD/Chitinase" evidence="11">
    <location>
        <begin position="1618"/>
        <end position="1703"/>
    </location>
</feature>
<reference evidence="12 13" key="1">
    <citation type="submission" date="2006-12" db="EMBL/GenBank/DDBJ databases">
        <title>Complete sequence of Shewanella amazonensis SB2B.</title>
        <authorList>
            <consortium name="US DOE Joint Genome Institute"/>
            <person name="Copeland A."/>
            <person name="Lucas S."/>
            <person name="Lapidus A."/>
            <person name="Barry K."/>
            <person name="Detter J.C."/>
            <person name="Glavina del Rio T."/>
            <person name="Hammon N."/>
            <person name="Israni S."/>
            <person name="Dalin E."/>
            <person name="Tice H."/>
            <person name="Pitluck S."/>
            <person name="Munk A.C."/>
            <person name="Brettin T."/>
            <person name="Bruce D."/>
            <person name="Han C."/>
            <person name="Tapia R."/>
            <person name="Gilna P."/>
            <person name="Schmutz J."/>
            <person name="Larimer F."/>
            <person name="Land M."/>
            <person name="Hauser L."/>
            <person name="Kyrpides N."/>
            <person name="Mikhailova N."/>
            <person name="Fredrickson J."/>
            <person name="Richardson P."/>
        </authorList>
    </citation>
    <scope>NUCLEOTIDE SEQUENCE [LARGE SCALE GENOMIC DNA]</scope>
    <source>
        <strain evidence="13">ATCC BAA-1098 / SB2B</strain>
    </source>
</reference>
<evidence type="ECO:0000256" key="5">
    <source>
        <dbReference type="ARBA" id="ARBA00022825"/>
    </source>
</evidence>
<comment type="similarity">
    <text evidence="8 9">Belongs to the peptidase S8 family.</text>
</comment>
<dbReference type="PANTHER" id="PTHR10795">
    <property type="entry name" value="PROPROTEIN CONVERTASE SUBTILISIN/KEXIN"/>
    <property type="match status" value="1"/>
</dbReference>
<dbReference type="HOGENOM" id="CLU_003205_0_0_6"/>
<proteinExistence type="inferred from homology"/>
<dbReference type="CDD" id="cd04852">
    <property type="entry name" value="Peptidases_S8_3"/>
    <property type="match status" value="1"/>
</dbReference>
<dbReference type="Gene3D" id="3.40.50.200">
    <property type="entry name" value="Peptidase S8/S53 domain"/>
    <property type="match status" value="1"/>
</dbReference>
<dbReference type="Proteomes" id="UP000009175">
    <property type="component" value="Chromosome"/>
</dbReference>
<dbReference type="InterPro" id="IPR023828">
    <property type="entry name" value="Peptidase_S8_Ser-AS"/>
</dbReference>
<dbReference type="PIRSF" id="PIRSF037895">
    <property type="entry name" value="Subtilisin_rel_Sama_2696"/>
    <property type="match status" value="1"/>
</dbReference>
<dbReference type="InterPro" id="IPR003137">
    <property type="entry name" value="PA_domain"/>
</dbReference>
<dbReference type="InterPro" id="IPR015500">
    <property type="entry name" value="Peptidase_S8_subtilisin-rel"/>
</dbReference>
<evidence type="ECO:0000256" key="8">
    <source>
        <dbReference type="PROSITE-ProRule" id="PRU01240"/>
    </source>
</evidence>
<keyword evidence="3 10" id="KW-0732">Signal</keyword>
<dbReference type="Pfam" id="PF00082">
    <property type="entry name" value="Peptidase_S8"/>
    <property type="match status" value="1"/>
</dbReference>
<dbReference type="Pfam" id="PF22352">
    <property type="entry name" value="K319L-like_PKD"/>
    <property type="match status" value="1"/>
</dbReference>
<dbReference type="InterPro" id="IPR023827">
    <property type="entry name" value="Peptidase_S8_Asp-AS"/>
</dbReference>
<keyword evidence="1" id="KW-0964">Secreted</keyword>